<evidence type="ECO:0000313" key="2">
    <source>
        <dbReference type="EMBL" id="NYH79050.1"/>
    </source>
</evidence>
<organism evidence="2 3">
    <name type="scientific">Actinopolyspora biskrensis</name>
    <dbReference type="NCBI Taxonomy" id="1470178"/>
    <lineage>
        <taxon>Bacteria</taxon>
        <taxon>Bacillati</taxon>
        <taxon>Actinomycetota</taxon>
        <taxon>Actinomycetes</taxon>
        <taxon>Actinopolysporales</taxon>
        <taxon>Actinopolysporaceae</taxon>
        <taxon>Actinopolyspora</taxon>
    </lineage>
</organism>
<evidence type="ECO:0000256" key="1">
    <source>
        <dbReference type="SAM" id="Phobius"/>
    </source>
</evidence>
<accession>A0A852YYG0</accession>
<dbReference type="InterPro" id="IPR036938">
    <property type="entry name" value="PAP2/HPO_sf"/>
</dbReference>
<sequence length="211" mass="22120">MSTRTSTPRRDWRTATARLLNEALAPSVIVVVLPLAVAWQATGAVLPTVLWSSVVALTSSVLPMGVIVWGSRTGRWDGHHVRDRRGRLVPFLTLIVLSLLGLAVLISAGAPWPLVALDLGMILSLFVTGAITIFWKVSVHSAVAAGATVVLALTYGVLWWLLVVAVAAVSWSRVAVRDHTPAQVVGGALTGALVGGGCFALLIGNATPGPW</sequence>
<evidence type="ECO:0000313" key="3">
    <source>
        <dbReference type="Proteomes" id="UP000548304"/>
    </source>
</evidence>
<feature type="transmembrane region" description="Helical" evidence="1">
    <location>
        <begin position="20"/>
        <end position="42"/>
    </location>
</feature>
<protein>
    <submittedName>
        <fullName evidence="2">Membrane-associated phospholipid phosphatase</fullName>
    </submittedName>
</protein>
<feature type="transmembrane region" description="Helical" evidence="1">
    <location>
        <begin position="183"/>
        <end position="203"/>
    </location>
</feature>
<dbReference type="SUPFAM" id="SSF48317">
    <property type="entry name" value="Acid phosphatase/Vanadium-dependent haloperoxidase"/>
    <property type="match status" value="1"/>
</dbReference>
<feature type="transmembrane region" description="Helical" evidence="1">
    <location>
        <begin position="142"/>
        <end position="171"/>
    </location>
</feature>
<proteinExistence type="predicted"/>
<dbReference type="EMBL" id="JACBYW010000004">
    <property type="protein sequence ID" value="NYH79050.1"/>
    <property type="molecule type" value="Genomic_DNA"/>
</dbReference>
<reference evidence="2 3" key="1">
    <citation type="submission" date="2020-07" db="EMBL/GenBank/DDBJ databases">
        <title>Genomic Encyclopedia of Type Strains, Phase III (KMG-III): the genomes of soil and plant-associated and newly described type strains.</title>
        <authorList>
            <person name="Whitman W."/>
        </authorList>
    </citation>
    <scope>NUCLEOTIDE SEQUENCE [LARGE SCALE GENOMIC DNA]</scope>
    <source>
        <strain evidence="2 3">CECT 8576</strain>
    </source>
</reference>
<comment type="caution">
    <text evidence="2">The sequence shown here is derived from an EMBL/GenBank/DDBJ whole genome shotgun (WGS) entry which is preliminary data.</text>
</comment>
<dbReference type="Gene3D" id="1.20.144.10">
    <property type="entry name" value="Phosphatidic acid phosphatase type 2/haloperoxidase"/>
    <property type="match status" value="1"/>
</dbReference>
<dbReference type="Proteomes" id="UP000548304">
    <property type="component" value="Unassembled WGS sequence"/>
</dbReference>
<dbReference type="RefSeq" id="WP_179535505.1">
    <property type="nucleotide sequence ID" value="NZ_JACBYW010000004.1"/>
</dbReference>
<feature type="transmembrane region" description="Helical" evidence="1">
    <location>
        <begin position="114"/>
        <end position="135"/>
    </location>
</feature>
<keyword evidence="1" id="KW-1133">Transmembrane helix</keyword>
<name>A0A852YYG0_9ACTN</name>
<keyword evidence="1" id="KW-0812">Transmembrane</keyword>
<feature type="transmembrane region" description="Helical" evidence="1">
    <location>
        <begin position="48"/>
        <end position="68"/>
    </location>
</feature>
<keyword evidence="1" id="KW-0472">Membrane</keyword>
<feature type="transmembrane region" description="Helical" evidence="1">
    <location>
        <begin position="88"/>
        <end position="108"/>
    </location>
</feature>
<keyword evidence="3" id="KW-1185">Reference proteome</keyword>
<dbReference type="AlphaFoldDB" id="A0A852YYG0"/>
<gene>
    <name evidence="2" type="ORF">FHR84_002384</name>
</gene>